<dbReference type="EC" id="1.5.5.1" evidence="3"/>
<evidence type="ECO:0000256" key="1">
    <source>
        <dbReference type="ARBA" id="ARBA00001966"/>
    </source>
</evidence>
<sequence>MTAPESSTTASIDTLPPTSPTRRLRSPHIVSTSTKRSPSPIISFTAAPLPDESKGVKNITRQVIKSLEGLGHFDFVDSQGRMVTIDEQAEIILDDNNTTRVTEYPSSRHRPNRNGHAKTDHVSIPNGRSKGDSLKASAPQSQKIDWEIPRKILHSSIGFFTLYLYVSDASVRNTVLILWSALTIIVPADIIRLRYSRFERVYERVLGFLMRESEKNTSNGVIWYILGVNIVLSFYPIDVATVAILILSWADTAASTFGRMFGRLTPPLPRRLPILRLPLAPRKSVAGFLAASVTGTCIAIGFWGWIGPIRNNGADLSWSWHNGAWTTSTALKWLGIEGSGFGITGGWTGLLAIGAVAGLVSGVAEALDLGSLDDNLTLPIISGGCILAFLRLLGALSYSVIAVRRFSSASERYTPSAIDRAEDEVDVCIVGGGPAGLSAAIRLKQLEREKGNEIRVVVLEKGGEVGSHILSGAVIEPRALNELLPKWQSLPDHPMTQPAGKSRMLFLTKQHALPFPHPPQMANDGNYILSLSAFTRWLASIAENEYGVEIYPGFAGAQLLFSPEEDSYDPWGNKTRSVQGVVTNEVGLTRDFQMKSSFEPGMAFRSKVTLLAEGAHGSLSKMAIARYQLRKEAQPQTYAIGVKEVWRVDSKKYHAGDVIHTIGWPLNTQTYGGGWIYHMDGGLVSLGLVVGLDYKNPYLSPYRELQQMKHHPYFRDLLSPSAERLAYGARVLTEGGLQSLPKLNFPGGALIGCSAGFVNIAKIKGTHNAMKSGMLAAEAVYDAIHDTQMEGTPADLSAYDQSLRKSWVWKELKEVRNLRPSFNTSLGMWGGIIYSGIDSLFLKGRVPWTFKHHAEGNEPFKDGLSLDASHTEPARKHRPIEYPPFEPPLSTDLMTSVALTGTNHAEDQPVHLRVVKTKTYIEALDGKEDVPLSVGAGAAAVTELKNEEEGAADIVEKERSNRREHVRVNVEEYAGLLGRACPAGVYEYVEDEQSSNDGWGGKKLVINSQLCDVKVPTQDITWTVPEGGGGPKYTTTSTPTLIPSPPPSTSTSTTSTTSSSTTSSTTSSSSTSTSSTITTTGSSTTTTSASSTSISSTSNTATSTSTSSHSSSVVVITSSDESGGIVTVTSTRTAPNEPTLAPPNSSSSSSSRGFFQNTGAVAGVFTVVGIIVVAILIALIVNYLRRRRAEKFDREIAEAAAEAAAARAPAFLDDDTDNYGPGGYGGYAGKYSDISHGTYSQPPMTAGQESYGMREMGPGPGELFDHTMYNAAGAGSGAAGIGVARARSRRDGAYAAAFQDGASPYPAFAGPQQDVSNASRLVPDFRNHPHPDFDLLDAAGLNQGTSVHRGPSQHTQYTQHTDYSTLSRARSQGGISSEGYPTSTSTHNYSMPPPAALQPGVRRNGSQDQSQLAYTNHEENTATDPLPNPFGSNGSHDRHADDHVGESSDEEEEPPRRVLRVTGQQALGRKGDECPHEAIPCATVDTPKFSAQGVAETPPWVESGKYMIYLKAHPIAG</sequence>
<keyword evidence="5" id="KW-0285">Flavoprotein</keyword>
<dbReference type="SUPFAM" id="SSF51905">
    <property type="entry name" value="FAD/NAD(P)-binding domain"/>
    <property type="match status" value="1"/>
</dbReference>
<feature type="compositionally biased region" description="Basic and acidic residues" evidence="13">
    <location>
        <begin position="1435"/>
        <end position="1446"/>
    </location>
</feature>
<dbReference type="GO" id="GO:0051536">
    <property type="term" value="F:iron-sulfur cluster binding"/>
    <property type="evidence" value="ECO:0007669"/>
    <property type="project" value="UniProtKB-KW"/>
</dbReference>
<gene>
    <name evidence="17" type="ORF">AMATHDRAFT_1167</name>
</gene>
<feature type="region of interest" description="Disordered" evidence="13">
    <location>
        <begin position="1129"/>
        <end position="1153"/>
    </location>
</feature>
<reference evidence="17 18" key="1">
    <citation type="submission" date="2014-02" db="EMBL/GenBank/DDBJ databases">
        <title>Transposable element dynamics among asymbiotic and ectomycorrhizal Amanita fungi.</title>
        <authorList>
            <consortium name="DOE Joint Genome Institute"/>
            <person name="Hess J."/>
            <person name="Skrede I."/>
            <person name="Wolfe B."/>
            <person name="LaButti K."/>
            <person name="Ohm R.A."/>
            <person name="Grigoriev I.V."/>
            <person name="Pringle A."/>
        </authorList>
    </citation>
    <scope>NUCLEOTIDE SEQUENCE [LARGE SCALE GENOMIC DNA]</scope>
    <source>
        <strain evidence="17 18">SKay4041</strain>
    </source>
</reference>
<keyword evidence="11" id="KW-0411">Iron-sulfur</keyword>
<evidence type="ECO:0000313" key="17">
    <source>
        <dbReference type="EMBL" id="PFH53512.1"/>
    </source>
</evidence>
<evidence type="ECO:0000256" key="13">
    <source>
        <dbReference type="SAM" id="MobiDB-lite"/>
    </source>
</evidence>
<evidence type="ECO:0000256" key="14">
    <source>
        <dbReference type="SAM" id="Phobius"/>
    </source>
</evidence>
<keyword evidence="14" id="KW-0472">Membrane</keyword>
<feature type="compositionally biased region" description="Basic and acidic residues" evidence="13">
    <location>
        <begin position="1323"/>
        <end position="1333"/>
    </location>
</feature>
<feature type="transmembrane region" description="Helical" evidence="14">
    <location>
        <begin position="376"/>
        <end position="401"/>
    </location>
</feature>
<keyword evidence="4" id="KW-0813">Transport</keyword>
<dbReference type="InterPro" id="IPR036188">
    <property type="entry name" value="FAD/NAD-bd_sf"/>
</dbReference>
<feature type="compositionally biased region" description="Polar residues" evidence="13">
    <location>
        <begin position="1"/>
        <end position="12"/>
    </location>
</feature>
<dbReference type="GO" id="GO:0046872">
    <property type="term" value="F:metal ion binding"/>
    <property type="evidence" value="ECO:0007669"/>
    <property type="project" value="UniProtKB-KW"/>
</dbReference>
<dbReference type="InterPro" id="IPR007859">
    <property type="entry name" value="ETF-QO/FixX_C"/>
</dbReference>
<keyword evidence="14" id="KW-1133">Transmembrane helix</keyword>
<evidence type="ECO:0000256" key="6">
    <source>
        <dbReference type="ARBA" id="ARBA00022723"/>
    </source>
</evidence>
<evidence type="ECO:0000256" key="10">
    <source>
        <dbReference type="ARBA" id="ARBA00023004"/>
    </source>
</evidence>
<keyword evidence="18" id="KW-1185">Reference proteome</keyword>
<feature type="transmembrane region" description="Helical" evidence="14">
    <location>
        <begin position="285"/>
        <end position="306"/>
    </location>
</feature>
<feature type="domain" description="ETF-QO/FixX C-terminal" evidence="15">
    <location>
        <begin position="889"/>
        <end position="924"/>
    </location>
</feature>
<evidence type="ECO:0000259" key="16">
    <source>
        <dbReference type="Pfam" id="PF21162"/>
    </source>
</evidence>
<feature type="domain" description="ETF-QO/FixC ubiquinone-binding" evidence="16">
    <location>
        <begin position="638"/>
        <end position="732"/>
    </location>
</feature>
<dbReference type="Gene3D" id="3.30.9.90">
    <property type="match status" value="1"/>
</dbReference>
<keyword evidence="12" id="KW-0830">Ubiquinone</keyword>
<keyword evidence="6" id="KW-0479">Metal-binding</keyword>
<evidence type="ECO:0000256" key="5">
    <source>
        <dbReference type="ARBA" id="ARBA00022630"/>
    </source>
</evidence>
<dbReference type="Gene3D" id="3.30.70.20">
    <property type="match status" value="1"/>
</dbReference>
<feature type="transmembrane region" description="Helical" evidence="14">
    <location>
        <begin position="176"/>
        <end position="195"/>
    </location>
</feature>
<feature type="compositionally biased region" description="Polar residues" evidence="13">
    <location>
        <begin position="1404"/>
        <end position="1414"/>
    </location>
</feature>
<evidence type="ECO:0000256" key="12">
    <source>
        <dbReference type="ARBA" id="ARBA00023075"/>
    </source>
</evidence>
<feature type="transmembrane region" description="Helical" evidence="14">
    <location>
        <begin position="1160"/>
        <end position="1184"/>
    </location>
</feature>
<feature type="transmembrane region" description="Helical" evidence="14">
    <location>
        <begin position="216"/>
        <end position="237"/>
    </location>
</feature>
<feature type="region of interest" description="Disordered" evidence="13">
    <location>
        <begin position="1"/>
        <end position="41"/>
    </location>
</feature>
<dbReference type="Proteomes" id="UP000242287">
    <property type="component" value="Unassembled WGS sequence"/>
</dbReference>
<dbReference type="InterPro" id="IPR040156">
    <property type="entry name" value="ETF-QO"/>
</dbReference>
<dbReference type="GO" id="GO:0004174">
    <property type="term" value="F:electron-transferring-flavoprotein dehydrogenase activity"/>
    <property type="evidence" value="ECO:0007669"/>
    <property type="project" value="UniProtKB-EC"/>
</dbReference>
<evidence type="ECO:0000259" key="15">
    <source>
        <dbReference type="Pfam" id="PF05187"/>
    </source>
</evidence>
<name>A0A2A9NZU2_9AGAR</name>
<keyword evidence="8" id="KW-0249">Electron transport</keyword>
<dbReference type="PANTHER" id="PTHR10617">
    <property type="entry name" value="ELECTRON TRANSFER FLAVOPROTEIN-UBIQUINONE OXIDOREDUCTASE"/>
    <property type="match status" value="1"/>
</dbReference>
<dbReference type="SUPFAM" id="SSF54373">
    <property type="entry name" value="FAD-linked reductases, C-terminal domain"/>
    <property type="match status" value="1"/>
</dbReference>
<accession>A0A2A9NZU2</accession>
<feature type="compositionally biased region" description="Low complexity" evidence="13">
    <location>
        <begin position="1049"/>
        <end position="1115"/>
    </location>
</feature>
<feature type="compositionally biased region" description="Polar residues" evidence="13">
    <location>
        <begin position="1342"/>
        <end position="1389"/>
    </location>
</feature>
<dbReference type="GO" id="GO:0005743">
    <property type="term" value="C:mitochondrial inner membrane"/>
    <property type="evidence" value="ECO:0007669"/>
    <property type="project" value="TreeGrafter"/>
</dbReference>
<dbReference type="InterPro" id="IPR049398">
    <property type="entry name" value="ETF-QO/FixC_UQ-bd"/>
</dbReference>
<comment type="cofactor">
    <cofactor evidence="1">
        <name>[4Fe-4S] cluster</name>
        <dbReference type="ChEBI" id="CHEBI:49883"/>
    </cofactor>
</comment>
<feature type="compositionally biased region" description="Basic residues" evidence="13">
    <location>
        <begin position="107"/>
        <end position="116"/>
    </location>
</feature>
<evidence type="ECO:0000256" key="7">
    <source>
        <dbReference type="ARBA" id="ARBA00022827"/>
    </source>
</evidence>
<dbReference type="Pfam" id="PF13450">
    <property type="entry name" value="NAD_binding_8"/>
    <property type="match status" value="1"/>
</dbReference>
<evidence type="ECO:0000313" key="18">
    <source>
        <dbReference type="Proteomes" id="UP000242287"/>
    </source>
</evidence>
<evidence type="ECO:0000256" key="4">
    <source>
        <dbReference type="ARBA" id="ARBA00022448"/>
    </source>
</evidence>
<feature type="transmembrane region" description="Helical" evidence="14">
    <location>
        <begin position="341"/>
        <end position="364"/>
    </location>
</feature>
<feature type="domain" description="ETF-QO/FixX C-terminal" evidence="15">
    <location>
        <begin position="961"/>
        <end position="1034"/>
    </location>
</feature>
<keyword evidence="7" id="KW-0274">FAD</keyword>
<feature type="region of interest" description="Disordered" evidence="13">
    <location>
        <begin position="101"/>
        <end position="137"/>
    </location>
</feature>
<dbReference type="STRING" id="703135.A0A2A9NZU2"/>
<comment type="cofactor">
    <cofactor evidence="2">
        <name>FAD</name>
        <dbReference type="ChEBI" id="CHEBI:57692"/>
    </cofactor>
</comment>
<protein>
    <recommendedName>
        <fullName evidence="3">electron-transferring-flavoprotein dehydrogenase</fullName>
        <ecNumber evidence="3">1.5.5.1</ecNumber>
    </recommendedName>
</protein>
<proteinExistence type="predicted"/>
<dbReference type="SUPFAM" id="SSF54862">
    <property type="entry name" value="4Fe-4S ferredoxins"/>
    <property type="match status" value="1"/>
</dbReference>
<evidence type="ECO:0000256" key="11">
    <source>
        <dbReference type="ARBA" id="ARBA00023014"/>
    </source>
</evidence>
<keyword evidence="10" id="KW-0408">Iron</keyword>
<evidence type="ECO:0000256" key="3">
    <source>
        <dbReference type="ARBA" id="ARBA00012696"/>
    </source>
</evidence>
<dbReference type="Pfam" id="PF05187">
    <property type="entry name" value="Fer4_ETF_QO"/>
    <property type="match status" value="2"/>
</dbReference>
<feature type="compositionally biased region" description="Polar residues" evidence="13">
    <location>
        <begin position="29"/>
        <end position="41"/>
    </location>
</feature>
<dbReference type="PANTHER" id="PTHR10617:SF107">
    <property type="entry name" value="ELECTRON TRANSFER FLAVOPROTEIN-UBIQUINONE OXIDOREDUCTASE, MITOCHONDRIAL"/>
    <property type="match status" value="1"/>
</dbReference>
<dbReference type="Gene3D" id="3.50.50.60">
    <property type="entry name" value="FAD/NAD(P)-binding domain"/>
    <property type="match status" value="1"/>
</dbReference>
<evidence type="ECO:0000256" key="8">
    <source>
        <dbReference type="ARBA" id="ARBA00022982"/>
    </source>
</evidence>
<feature type="region of interest" description="Disordered" evidence="13">
    <location>
        <begin position="1021"/>
        <end position="1115"/>
    </location>
</feature>
<evidence type="ECO:0000256" key="9">
    <source>
        <dbReference type="ARBA" id="ARBA00023002"/>
    </source>
</evidence>
<dbReference type="Pfam" id="PF21162">
    <property type="entry name" value="ETFQO_UQ-bd"/>
    <property type="match status" value="1"/>
</dbReference>
<evidence type="ECO:0000256" key="2">
    <source>
        <dbReference type="ARBA" id="ARBA00001974"/>
    </source>
</evidence>
<keyword evidence="14" id="KW-0812">Transmembrane</keyword>
<keyword evidence="9" id="KW-0560">Oxidoreductase</keyword>
<feature type="region of interest" description="Disordered" evidence="13">
    <location>
        <begin position="1321"/>
        <end position="1457"/>
    </location>
</feature>
<dbReference type="EMBL" id="KZ301973">
    <property type="protein sequence ID" value="PFH53512.1"/>
    <property type="molecule type" value="Genomic_DNA"/>
</dbReference>
<dbReference type="OrthoDB" id="437331at2759"/>
<organism evidence="17 18">
    <name type="scientific">Amanita thiersii Skay4041</name>
    <dbReference type="NCBI Taxonomy" id="703135"/>
    <lineage>
        <taxon>Eukaryota</taxon>
        <taxon>Fungi</taxon>
        <taxon>Dikarya</taxon>
        <taxon>Basidiomycota</taxon>
        <taxon>Agaricomycotina</taxon>
        <taxon>Agaricomycetes</taxon>
        <taxon>Agaricomycetidae</taxon>
        <taxon>Agaricales</taxon>
        <taxon>Pluteineae</taxon>
        <taxon>Amanitaceae</taxon>
        <taxon>Amanita</taxon>
    </lineage>
</organism>